<dbReference type="EMBL" id="CP014782">
    <property type="protein sequence ID" value="AQS37029.1"/>
    <property type="molecule type" value="Genomic_DNA"/>
</dbReference>
<proteinExistence type="predicted"/>
<dbReference type="SUPFAM" id="SSF52540">
    <property type="entry name" value="P-loop containing nucleoside triphosphate hydrolases"/>
    <property type="match status" value="1"/>
</dbReference>
<organism evidence="1 2">
    <name type="scientific">Shewanella psychrophila</name>
    <dbReference type="NCBI Taxonomy" id="225848"/>
    <lineage>
        <taxon>Bacteria</taxon>
        <taxon>Pseudomonadati</taxon>
        <taxon>Pseudomonadota</taxon>
        <taxon>Gammaproteobacteria</taxon>
        <taxon>Alteromonadales</taxon>
        <taxon>Shewanellaceae</taxon>
        <taxon>Shewanella</taxon>
    </lineage>
</organism>
<dbReference type="PANTHER" id="PTHR38605:SF1">
    <property type="entry name" value="ATPASE"/>
    <property type="match status" value="1"/>
</dbReference>
<reference evidence="1 2" key="1">
    <citation type="submission" date="2016-03" db="EMBL/GenBank/DDBJ databases">
        <title>Complete genome sequence of Shewanella psychrophila WP2, a deep sea bacterium isolated from west Pacific sediment.</title>
        <authorList>
            <person name="Xu G."/>
            <person name="Jian H."/>
        </authorList>
    </citation>
    <scope>NUCLEOTIDE SEQUENCE [LARGE SCALE GENOMIC DNA]</scope>
    <source>
        <strain evidence="1 2">WP2</strain>
    </source>
</reference>
<dbReference type="KEGG" id="spsw:Sps_01866"/>
<gene>
    <name evidence="1" type="ORF">Sps_01866</name>
</gene>
<dbReference type="Pfam" id="PF04317">
    <property type="entry name" value="DUF463"/>
    <property type="match status" value="1"/>
</dbReference>
<dbReference type="Proteomes" id="UP000189545">
    <property type="component" value="Chromosome"/>
</dbReference>
<keyword evidence="2" id="KW-1185">Reference proteome</keyword>
<sequence length="484" mass="54456">MGRINRSLSKLGNTVSNKTQSFAHRASDRNIRLAVTGLSGSGKTAFITGLVNQLLNAGLTGKSNNLPLWQVTRDERLYGVKRTLQPDLTVASFDYDLGMNALKQAVPQWPASTRNISELRLTLKYQPSRGILAKLTDSASLYLDIIDYPGEWLLDLPMLKQNYGHWSMAQALRKPIFTKSQYYPAFVGALDSLDLASNADESELKHIAELYQQVLVDSVHEHGFYYAQPGRLLLPGEFAGSPVLAFFPLLNISEDIRADLEHTQANSAYQVLKTRYKEYQDKVIRPFYKDYFSTFDRQLLLVDCFTPLNRGKEQFDDMTQALNGIMESFKFGQSNLLKRLFSPRVDKLLFAASKVDHVTRDQQGNVLSLLTQLIKQSQRQAKFEGCEVETMAISAIKATQHGMIRSSKGEIEVVKGVSLTERKPITLFPGEVPKSLPGTNFWASQGFEFTSFAPPNYVPQSDGADFEHIRLDHLLQFLLGDKLK</sequence>
<dbReference type="InterPro" id="IPR007413">
    <property type="entry name" value="YcjX-like"/>
</dbReference>
<dbReference type="OrthoDB" id="9777645at2"/>
<dbReference type="PANTHER" id="PTHR38605">
    <property type="entry name" value="ATPASE-RELATED"/>
    <property type="match status" value="1"/>
</dbReference>
<protein>
    <submittedName>
        <fullName evidence="1">Putative ATPase</fullName>
    </submittedName>
</protein>
<dbReference type="RefSeq" id="WP_077752248.1">
    <property type="nucleotide sequence ID" value="NZ_CP014782.1"/>
</dbReference>
<accession>A0A1S6HNE7</accession>
<dbReference type="AlphaFoldDB" id="A0A1S6HNE7"/>
<name>A0A1S6HNE7_9GAMM</name>
<evidence type="ECO:0000313" key="2">
    <source>
        <dbReference type="Proteomes" id="UP000189545"/>
    </source>
</evidence>
<dbReference type="InterPro" id="IPR027417">
    <property type="entry name" value="P-loop_NTPase"/>
</dbReference>
<dbReference type="STRING" id="225848.Sps_01866"/>
<evidence type="ECO:0000313" key="1">
    <source>
        <dbReference type="EMBL" id="AQS37029.1"/>
    </source>
</evidence>
<dbReference type="PIRSF" id="PIRSF019381">
    <property type="entry name" value="YcjX"/>
    <property type="match status" value="1"/>
</dbReference>